<evidence type="ECO:0000256" key="5">
    <source>
        <dbReference type="RuleBase" id="RU000562"/>
    </source>
</evidence>
<dbReference type="RefSeq" id="WP_321394861.1">
    <property type="nucleotide sequence ID" value="NZ_CP139487.1"/>
</dbReference>
<dbReference type="InterPro" id="IPR001787">
    <property type="entry name" value="Ribosomal_bL21"/>
</dbReference>
<reference evidence="6 7" key="1">
    <citation type="submission" date="2023-11" db="EMBL/GenBank/DDBJ databases">
        <title>Peredibacter starrii A3.12.</title>
        <authorList>
            <person name="Mitchell R.J."/>
        </authorList>
    </citation>
    <scope>NUCLEOTIDE SEQUENCE [LARGE SCALE GENOMIC DNA]</scope>
    <source>
        <strain evidence="6 7">A3.12</strain>
    </source>
</reference>
<dbReference type="InterPro" id="IPR036164">
    <property type="entry name" value="bL21-like_sf"/>
</dbReference>
<name>A0AAX4HPD7_9BACT</name>
<dbReference type="GO" id="GO:0019843">
    <property type="term" value="F:rRNA binding"/>
    <property type="evidence" value="ECO:0007669"/>
    <property type="project" value="UniProtKB-UniRule"/>
</dbReference>
<dbReference type="KEGG" id="psti:SOO65_20070"/>
<evidence type="ECO:0000313" key="7">
    <source>
        <dbReference type="Proteomes" id="UP001324634"/>
    </source>
</evidence>
<evidence type="ECO:0000313" key="6">
    <source>
        <dbReference type="EMBL" id="WPU64996.1"/>
    </source>
</evidence>
<comment type="similarity">
    <text evidence="1 4 5">Belongs to the bacterial ribosomal protein bL21 family.</text>
</comment>
<gene>
    <name evidence="4 6" type="primary">rplU</name>
    <name evidence="6" type="ORF">SOO65_20070</name>
</gene>
<dbReference type="PANTHER" id="PTHR21349:SF0">
    <property type="entry name" value="LARGE RIBOSOMAL SUBUNIT PROTEIN BL21M"/>
    <property type="match status" value="1"/>
</dbReference>
<evidence type="ECO:0000256" key="1">
    <source>
        <dbReference type="ARBA" id="ARBA00008563"/>
    </source>
</evidence>
<dbReference type="InterPro" id="IPR028909">
    <property type="entry name" value="bL21-like"/>
</dbReference>
<dbReference type="GO" id="GO:0005840">
    <property type="term" value="C:ribosome"/>
    <property type="evidence" value="ECO:0007669"/>
    <property type="project" value="UniProtKB-KW"/>
</dbReference>
<dbReference type="Pfam" id="PF00829">
    <property type="entry name" value="Ribosomal_L21p"/>
    <property type="match status" value="1"/>
</dbReference>
<organism evidence="6 7">
    <name type="scientific">Peredibacter starrii</name>
    <dbReference type="NCBI Taxonomy" id="28202"/>
    <lineage>
        <taxon>Bacteria</taxon>
        <taxon>Pseudomonadati</taxon>
        <taxon>Bdellovibrionota</taxon>
        <taxon>Bacteriovoracia</taxon>
        <taxon>Bacteriovoracales</taxon>
        <taxon>Bacteriovoracaceae</taxon>
        <taxon>Peredibacter</taxon>
    </lineage>
</organism>
<evidence type="ECO:0000256" key="2">
    <source>
        <dbReference type="ARBA" id="ARBA00022980"/>
    </source>
</evidence>
<keyword evidence="3 4" id="KW-0687">Ribonucleoprotein</keyword>
<keyword evidence="2 4" id="KW-0689">Ribosomal protein</keyword>
<proteinExistence type="inferred from homology"/>
<dbReference type="AlphaFoldDB" id="A0AAX4HPD7"/>
<comment type="function">
    <text evidence="4 5">This protein binds to 23S rRNA in the presence of protein L20.</text>
</comment>
<dbReference type="EMBL" id="CP139487">
    <property type="protein sequence ID" value="WPU64996.1"/>
    <property type="molecule type" value="Genomic_DNA"/>
</dbReference>
<keyword evidence="4 5" id="KW-0699">rRNA-binding</keyword>
<dbReference type="GO" id="GO:0003735">
    <property type="term" value="F:structural constituent of ribosome"/>
    <property type="evidence" value="ECO:0007669"/>
    <property type="project" value="InterPro"/>
</dbReference>
<dbReference type="NCBIfam" id="TIGR00061">
    <property type="entry name" value="L21"/>
    <property type="match status" value="1"/>
</dbReference>
<keyword evidence="4 5" id="KW-0694">RNA-binding</keyword>
<sequence>MYTVVEIKGHQYKLAAGDLIDVERIEAEVGATVTFDKVLLVGGSKTIVGAPVVGGAKVTATVVKQGRTRKILVLKRKPGGRRVKNGHRQCFTGLRITEINDGQGGVAKAEAKAKK</sequence>
<keyword evidence="7" id="KW-1185">Reference proteome</keyword>
<dbReference type="SUPFAM" id="SSF141091">
    <property type="entry name" value="L21p-like"/>
    <property type="match status" value="1"/>
</dbReference>
<dbReference type="Proteomes" id="UP001324634">
    <property type="component" value="Chromosome"/>
</dbReference>
<dbReference type="GO" id="GO:0006412">
    <property type="term" value="P:translation"/>
    <property type="evidence" value="ECO:0007669"/>
    <property type="project" value="UniProtKB-UniRule"/>
</dbReference>
<dbReference type="HAMAP" id="MF_01363">
    <property type="entry name" value="Ribosomal_bL21"/>
    <property type="match status" value="1"/>
</dbReference>
<comment type="subunit">
    <text evidence="4">Part of the 50S ribosomal subunit. Contacts protein L20.</text>
</comment>
<evidence type="ECO:0000256" key="4">
    <source>
        <dbReference type="HAMAP-Rule" id="MF_01363"/>
    </source>
</evidence>
<dbReference type="GO" id="GO:0005737">
    <property type="term" value="C:cytoplasm"/>
    <property type="evidence" value="ECO:0007669"/>
    <property type="project" value="UniProtKB-ARBA"/>
</dbReference>
<dbReference type="PANTHER" id="PTHR21349">
    <property type="entry name" value="50S RIBOSOMAL PROTEIN L21"/>
    <property type="match status" value="1"/>
</dbReference>
<accession>A0AAX4HPD7</accession>
<evidence type="ECO:0000256" key="3">
    <source>
        <dbReference type="ARBA" id="ARBA00023274"/>
    </source>
</evidence>
<dbReference type="GO" id="GO:1990904">
    <property type="term" value="C:ribonucleoprotein complex"/>
    <property type="evidence" value="ECO:0007669"/>
    <property type="project" value="UniProtKB-KW"/>
</dbReference>
<protein>
    <recommendedName>
        <fullName evidence="4">Large ribosomal subunit protein bL21</fullName>
    </recommendedName>
</protein>